<feature type="transmembrane region" description="Helical" evidence="2">
    <location>
        <begin position="328"/>
        <end position="347"/>
    </location>
</feature>
<feature type="transmembrane region" description="Helical" evidence="2">
    <location>
        <begin position="129"/>
        <end position="149"/>
    </location>
</feature>
<evidence type="ECO:0000313" key="5">
    <source>
        <dbReference type="Proteomes" id="UP000215694"/>
    </source>
</evidence>
<feature type="domain" description="Peptidase M56" evidence="3">
    <location>
        <begin position="7"/>
        <end position="317"/>
    </location>
</feature>
<reference evidence="4 5" key="1">
    <citation type="journal article" date="2017" name="Genome Announc.">
        <title>Draft Genome Sequence of Romboutsia weinsteinii sp. nov. Strain CCRI-19649(T) Isolated from Surface Water.</title>
        <authorList>
            <person name="Maheux A.F."/>
            <person name="Boudreau D.K."/>
            <person name="Berube E."/>
            <person name="Boissinot M."/>
            <person name="Cantin P."/>
            <person name="Raymond F."/>
            <person name="Corbeil J."/>
            <person name="Omar R.F."/>
            <person name="Bergeron M.G."/>
        </authorList>
    </citation>
    <scope>NUCLEOTIDE SEQUENCE [LARGE SCALE GENOMIC DNA]</scope>
    <source>
        <strain evidence="4 5">CCRI-19649</strain>
    </source>
</reference>
<comment type="caution">
    <text evidence="4">The sequence shown here is derived from an EMBL/GenBank/DDBJ whole genome shotgun (WGS) entry which is preliminary data.</text>
</comment>
<dbReference type="RefSeq" id="WP_094369104.1">
    <property type="nucleotide sequence ID" value="NZ_NOJY02000012.1"/>
</dbReference>
<feature type="coiled-coil region" evidence="1">
    <location>
        <begin position="300"/>
        <end position="327"/>
    </location>
</feature>
<feature type="transmembrane region" description="Helical" evidence="2">
    <location>
        <begin position="37"/>
        <end position="54"/>
    </location>
</feature>
<dbReference type="InterPro" id="IPR008756">
    <property type="entry name" value="Peptidase_M56"/>
</dbReference>
<protein>
    <recommendedName>
        <fullName evidence="3">Peptidase M56 domain-containing protein</fullName>
    </recommendedName>
</protein>
<dbReference type="OrthoDB" id="9816453at2"/>
<dbReference type="PANTHER" id="PTHR34978:SF3">
    <property type="entry name" value="SLR0241 PROTEIN"/>
    <property type="match status" value="1"/>
</dbReference>
<dbReference type="InterPro" id="IPR052173">
    <property type="entry name" value="Beta-lactam_resp_regulator"/>
</dbReference>
<dbReference type="PANTHER" id="PTHR34978">
    <property type="entry name" value="POSSIBLE SENSOR-TRANSDUCER PROTEIN BLAR"/>
    <property type="match status" value="1"/>
</dbReference>
<evidence type="ECO:0000256" key="1">
    <source>
        <dbReference type="SAM" id="Coils"/>
    </source>
</evidence>
<dbReference type="Proteomes" id="UP000215694">
    <property type="component" value="Unassembled WGS sequence"/>
</dbReference>
<keyword evidence="2" id="KW-1133">Transmembrane helix</keyword>
<accession>A0A371J404</accession>
<proteinExistence type="predicted"/>
<evidence type="ECO:0000256" key="2">
    <source>
        <dbReference type="SAM" id="Phobius"/>
    </source>
</evidence>
<evidence type="ECO:0000259" key="3">
    <source>
        <dbReference type="Pfam" id="PF05569"/>
    </source>
</evidence>
<dbReference type="AlphaFoldDB" id="A0A371J404"/>
<keyword evidence="2" id="KW-0472">Membrane</keyword>
<keyword evidence="1" id="KW-0175">Coiled coil</keyword>
<dbReference type="EMBL" id="NOJY02000012">
    <property type="protein sequence ID" value="RDY27520.1"/>
    <property type="molecule type" value="Genomic_DNA"/>
</dbReference>
<gene>
    <name evidence="4" type="ORF">CHL78_008620</name>
</gene>
<organism evidence="4 5">
    <name type="scientific">Romboutsia weinsteinii</name>
    <dbReference type="NCBI Taxonomy" id="2020949"/>
    <lineage>
        <taxon>Bacteria</taxon>
        <taxon>Bacillati</taxon>
        <taxon>Bacillota</taxon>
        <taxon>Clostridia</taxon>
        <taxon>Peptostreptococcales</taxon>
        <taxon>Peptostreptococcaceae</taxon>
        <taxon>Romboutsia</taxon>
    </lineage>
</organism>
<keyword evidence="5" id="KW-1185">Reference proteome</keyword>
<dbReference type="Pfam" id="PF05569">
    <property type="entry name" value="Peptidase_M56"/>
    <property type="match status" value="1"/>
</dbReference>
<keyword evidence="2" id="KW-0812">Transmembrane</keyword>
<feature type="transmembrane region" description="Helical" evidence="2">
    <location>
        <begin position="6"/>
        <end position="25"/>
    </location>
</feature>
<name>A0A371J404_9FIRM</name>
<evidence type="ECO:0000313" key="4">
    <source>
        <dbReference type="EMBL" id="RDY27520.1"/>
    </source>
</evidence>
<sequence>MDKLFNTVLSSTVCATIAGLIILTIKLFLRDKLTPKWTYVLWVVFILKLAIPFSPESSINIFNKINNKYVNVARDYLHESNANVLLNRLNTVDKFNLETFNSIENINLNTSNELYNYIYHNTMKCAPCIWLLTFIVLLLMLILSYCKLLDELKTSSILSKRIRYIFLNSKKKCNVARNIELIITDKVDAPAIFGIIKPKILFPSYLSNLSDSEIEFIFIHEICHYERKDNYISVILLILQCIHWFNPFINYIFKRIRQDIEIATDYKVSNILEPNDLVLYGMTILTVLSSMNNKKSTPILTNMINDKKNVEERIMNIKNTKNLKEKKLILTLVGVLTIGTISPLILMNSKQNIIYANTSYKTLSDVKKLNTVQNKFFEISKLLEESSNLTISIVDEILKETNYLRKVNRYATFIVYEYENEEIVLTKNDKNESKVDVVTYNLFDENKYLKEISLSSANFNNLELKSSIEISSVSIDIIDKFAKKLGTNVVNSNLYDDYKNIILKSEKGKLDNSEFLKVNPNLKVQDAESPGASYYTTNLSDYTLTLCSIDKTKELNNIFLVKEGNNGEFFELLNTNNLICVDDETKEEYNIPKNIDFIHSLSINSKDLNVIKNLLLKSI</sequence>
<dbReference type="CDD" id="cd07341">
    <property type="entry name" value="M56_BlaR1_MecR1_like"/>
    <property type="match status" value="1"/>
</dbReference>